<accession>A0A6S7BPC3</accession>
<sequence length="368" mass="40266">MNPLDQKQPLLTYDGKLGELYGIFIKNVLLQILTLGIYRFWATTNNRRYIWSRMRFQDERFEYTGTGGELFKGFLLAIAIIFGAIVGAVVLSMIVRAVTRSAALGALPILALYLAIAVIAAGAFFSAQRYRLSRTRWCGIRGGMTGSSWAYGVYALLFGLLSIVTFGQMAPWVSMRLAERRINASSFGSLPFHFEGRARAVYGVFVGTFVGMIVLLAVLLMVFLKSIMALLPFGHAPLKTNDPAALGVLGSVFLFYLLLIVGTLLIRCFYLAALTRHITGNTTLGTQLRFGSSVTAGRLLGMLLGNLAIIIVTLGWGLPIVIHRWMRFAAETLQVSGHLDPQTLGQSDQQPSLTGEGMLNLLDHGGAF</sequence>
<feature type="transmembrane region" description="Helical" evidence="1">
    <location>
        <begin position="148"/>
        <end position="170"/>
    </location>
</feature>
<evidence type="ECO:0000313" key="3">
    <source>
        <dbReference type="Proteomes" id="UP000494365"/>
    </source>
</evidence>
<reference evidence="2 3" key="1">
    <citation type="submission" date="2020-04" db="EMBL/GenBank/DDBJ databases">
        <authorList>
            <person name="De Canck E."/>
        </authorList>
    </citation>
    <scope>NUCLEOTIDE SEQUENCE [LARGE SCALE GENOMIC DNA]</scope>
    <source>
        <strain evidence="2 3">LMG 28614</strain>
    </source>
</reference>
<dbReference type="RefSeq" id="WP_175153615.1">
    <property type="nucleotide sequence ID" value="NZ_CADIKK010000055.1"/>
</dbReference>
<keyword evidence="1" id="KW-0812">Transmembrane</keyword>
<name>A0A6S7BPC3_9BURK</name>
<feature type="transmembrane region" description="Helical" evidence="1">
    <location>
        <begin position="299"/>
        <end position="322"/>
    </location>
</feature>
<dbReference type="EMBL" id="CADIKK010000055">
    <property type="protein sequence ID" value="CAB3808087.1"/>
    <property type="molecule type" value="Genomic_DNA"/>
</dbReference>
<dbReference type="InterPro" id="IPR010295">
    <property type="entry name" value="DUF898"/>
</dbReference>
<feature type="transmembrane region" description="Helical" evidence="1">
    <location>
        <begin position="244"/>
        <end position="266"/>
    </location>
</feature>
<evidence type="ECO:0000256" key="1">
    <source>
        <dbReference type="SAM" id="Phobius"/>
    </source>
</evidence>
<feature type="transmembrane region" description="Helical" evidence="1">
    <location>
        <begin position="74"/>
        <end position="95"/>
    </location>
</feature>
<keyword evidence="1" id="KW-0472">Membrane</keyword>
<dbReference type="Proteomes" id="UP000494365">
    <property type="component" value="Unassembled WGS sequence"/>
</dbReference>
<evidence type="ECO:0008006" key="4">
    <source>
        <dbReference type="Google" id="ProtNLM"/>
    </source>
</evidence>
<feature type="transmembrane region" description="Helical" evidence="1">
    <location>
        <begin position="200"/>
        <end position="224"/>
    </location>
</feature>
<proteinExistence type="predicted"/>
<evidence type="ECO:0000313" key="2">
    <source>
        <dbReference type="EMBL" id="CAB3808087.1"/>
    </source>
</evidence>
<gene>
    <name evidence="2" type="ORF">LMG28614_06732</name>
</gene>
<organism evidence="2 3">
    <name type="scientific">Paraburkholderia ultramafica</name>
    <dbReference type="NCBI Taxonomy" id="1544867"/>
    <lineage>
        <taxon>Bacteria</taxon>
        <taxon>Pseudomonadati</taxon>
        <taxon>Pseudomonadota</taxon>
        <taxon>Betaproteobacteria</taxon>
        <taxon>Burkholderiales</taxon>
        <taxon>Burkholderiaceae</taxon>
        <taxon>Paraburkholderia</taxon>
    </lineage>
</organism>
<feature type="transmembrane region" description="Helical" evidence="1">
    <location>
        <begin position="101"/>
        <end position="127"/>
    </location>
</feature>
<dbReference type="Pfam" id="PF05987">
    <property type="entry name" value="DUF898"/>
    <property type="match status" value="1"/>
</dbReference>
<feature type="transmembrane region" description="Helical" evidence="1">
    <location>
        <begin position="20"/>
        <end position="41"/>
    </location>
</feature>
<keyword evidence="1" id="KW-1133">Transmembrane helix</keyword>
<keyword evidence="3" id="KW-1185">Reference proteome</keyword>
<protein>
    <recommendedName>
        <fullName evidence="4">DUF898 domain-containing protein</fullName>
    </recommendedName>
</protein>
<dbReference type="AlphaFoldDB" id="A0A6S7BPC3"/>